<reference evidence="2 3" key="2">
    <citation type="submission" date="2007-09" db="EMBL/GenBank/DDBJ databases">
        <title>Draft genome sequence of Clostridium bolteae (ATCC BAA-613).</title>
        <authorList>
            <person name="Sudarsanam P."/>
            <person name="Ley R."/>
            <person name="Guruge J."/>
            <person name="Turnbaugh P.J."/>
            <person name="Mahowald M."/>
            <person name="Liep D."/>
            <person name="Gordon J."/>
        </authorList>
    </citation>
    <scope>NUCLEOTIDE SEQUENCE [LARGE SCALE GENOMIC DNA]</scope>
    <source>
        <strain evidence="3">ATCC BAA-613 / DSM 15670 / CCUG 46953 / JCM 12243 / WAL 16351</strain>
    </source>
</reference>
<dbReference type="PaxDb" id="411902-CLOBOL_00610"/>
<proteinExistence type="predicted"/>
<evidence type="ECO:0000313" key="2">
    <source>
        <dbReference type="EMBL" id="EDP19174.1"/>
    </source>
</evidence>
<gene>
    <name evidence="2" type="ORF">CLOBOL_00610</name>
</gene>
<organism evidence="2 3">
    <name type="scientific">Enterocloster bolteae (strain ATCC BAA-613 / DSM 15670 / CCUG 46953 / JCM 12243 / WAL 16351)</name>
    <name type="common">Clostridium bolteae</name>
    <dbReference type="NCBI Taxonomy" id="411902"/>
    <lineage>
        <taxon>Bacteria</taxon>
        <taxon>Bacillati</taxon>
        <taxon>Bacillota</taxon>
        <taxon>Clostridia</taxon>
        <taxon>Lachnospirales</taxon>
        <taxon>Lachnospiraceae</taxon>
        <taxon>Enterocloster</taxon>
    </lineage>
</organism>
<feature type="compositionally biased region" description="Basic and acidic residues" evidence="1">
    <location>
        <begin position="16"/>
        <end position="25"/>
    </location>
</feature>
<protein>
    <submittedName>
        <fullName evidence="2">Uncharacterized protein</fullName>
    </submittedName>
</protein>
<dbReference type="HOGENOM" id="CLU_3307252_0_0_9"/>
<comment type="caution">
    <text evidence="2">The sequence shown here is derived from an EMBL/GenBank/DDBJ whole genome shotgun (WGS) entry which is preliminary data.</text>
</comment>
<name>A8RI67_ENTBW</name>
<dbReference type="Proteomes" id="UP000005396">
    <property type="component" value="Unassembled WGS sequence"/>
</dbReference>
<evidence type="ECO:0000256" key="1">
    <source>
        <dbReference type="SAM" id="MobiDB-lite"/>
    </source>
</evidence>
<reference evidence="2 3" key="1">
    <citation type="submission" date="2007-08" db="EMBL/GenBank/DDBJ databases">
        <authorList>
            <person name="Fulton L."/>
            <person name="Clifton S."/>
            <person name="Fulton B."/>
            <person name="Xu J."/>
            <person name="Minx P."/>
            <person name="Pepin K.H."/>
            <person name="Johnson M."/>
            <person name="Thiruvilangam P."/>
            <person name="Bhonagiri V."/>
            <person name="Nash W.E."/>
            <person name="Mardis E.R."/>
            <person name="Wilson R.K."/>
        </authorList>
    </citation>
    <scope>NUCLEOTIDE SEQUENCE [LARGE SCALE GENOMIC DNA]</scope>
    <source>
        <strain evidence="3">ATCC BAA-613 / DSM 15670 / CCUG 46953 / JCM 12243 / WAL 16351</strain>
    </source>
</reference>
<evidence type="ECO:0000313" key="3">
    <source>
        <dbReference type="Proteomes" id="UP000005396"/>
    </source>
</evidence>
<dbReference type="EMBL" id="ABCC02000009">
    <property type="protein sequence ID" value="EDP19174.1"/>
    <property type="molecule type" value="Genomic_DNA"/>
</dbReference>
<sequence>MVPSVAVSKPEPGTKQGDRGKFRRNLDDFSSMCHRLRAV</sequence>
<dbReference type="AlphaFoldDB" id="A8RI67"/>
<feature type="region of interest" description="Disordered" evidence="1">
    <location>
        <begin position="1"/>
        <end position="25"/>
    </location>
</feature>
<accession>A8RI67</accession>